<dbReference type="STRING" id="980251.GCA_001642875_01015"/>
<dbReference type="EMBL" id="CP042912">
    <property type="protein sequence ID" value="QEG24633.1"/>
    <property type="molecule type" value="Genomic_DNA"/>
</dbReference>
<keyword evidence="1" id="KW-1133">Transmembrane helix</keyword>
<feature type="transmembrane region" description="Helical" evidence="1">
    <location>
        <begin position="243"/>
        <end position="268"/>
    </location>
</feature>
<protein>
    <submittedName>
        <fullName evidence="3">CAAX amino terminal protease self-immunity</fullName>
    </submittedName>
</protein>
<organism evidence="3 4">
    <name type="scientific">Mariniblastus fucicola</name>
    <dbReference type="NCBI Taxonomy" id="980251"/>
    <lineage>
        <taxon>Bacteria</taxon>
        <taxon>Pseudomonadati</taxon>
        <taxon>Planctomycetota</taxon>
        <taxon>Planctomycetia</taxon>
        <taxon>Pirellulales</taxon>
        <taxon>Pirellulaceae</taxon>
        <taxon>Mariniblastus</taxon>
    </lineage>
</organism>
<accession>A0A5B9PQP2</accession>
<feature type="domain" description="CAAX prenyl protease 2/Lysostaphin resistance protein A-like" evidence="2">
    <location>
        <begin position="171"/>
        <end position="270"/>
    </location>
</feature>
<feature type="transmembrane region" description="Helical" evidence="1">
    <location>
        <begin position="121"/>
        <end position="147"/>
    </location>
</feature>
<dbReference type="Pfam" id="PF02517">
    <property type="entry name" value="Rce1-like"/>
    <property type="match status" value="1"/>
</dbReference>
<reference evidence="3 4" key="1">
    <citation type="submission" date="2019-08" db="EMBL/GenBank/DDBJ databases">
        <title>Deep-cultivation of Planctomycetes and their phenomic and genomic characterization uncovers novel biology.</title>
        <authorList>
            <person name="Wiegand S."/>
            <person name="Jogler M."/>
            <person name="Boedeker C."/>
            <person name="Pinto D."/>
            <person name="Vollmers J."/>
            <person name="Rivas-Marin E."/>
            <person name="Kohn T."/>
            <person name="Peeters S.H."/>
            <person name="Heuer A."/>
            <person name="Rast P."/>
            <person name="Oberbeckmann S."/>
            <person name="Bunk B."/>
            <person name="Jeske O."/>
            <person name="Meyerdierks A."/>
            <person name="Storesund J.E."/>
            <person name="Kallscheuer N."/>
            <person name="Luecker S."/>
            <person name="Lage O.M."/>
            <person name="Pohl T."/>
            <person name="Merkel B.J."/>
            <person name="Hornburger P."/>
            <person name="Mueller R.-W."/>
            <person name="Bruemmer F."/>
            <person name="Labrenz M."/>
            <person name="Spormann A.M."/>
            <person name="Op den Camp H."/>
            <person name="Overmann J."/>
            <person name="Amann R."/>
            <person name="Jetten M.S.M."/>
            <person name="Mascher T."/>
            <person name="Medema M.H."/>
            <person name="Devos D.P."/>
            <person name="Kaster A.-K."/>
            <person name="Ovreas L."/>
            <person name="Rohde M."/>
            <person name="Galperin M.Y."/>
            <person name="Jogler C."/>
        </authorList>
    </citation>
    <scope>NUCLEOTIDE SEQUENCE [LARGE SCALE GENOMIC DNA]</scope>
    <source>
        <strain evidence="3 4">FC18</strain>
    </source>
</reference>
<dbReference type="OrthoDB" id="9814348at2"/>
<feature type="transmembrane region" description="Helical" evidence="1">
    <location>
        <begin position="206"/>
        <end position="223"/>
    </location>
</feature>
<dbReference type="GO" id="GO:0006508">
    <property type="term" value="P:proteolysis"/>
    <property type="evidence" value="ECO:0007669"/>
    <property type="project" value="UniProtKB-KW"/>
</dbReference>
<name>A0A5B9PQP2_9BACT</name>
<feature type="transmembrane region" description="Helical" evidence="1">
    <location>
        <begin position="88"/>
        <end position="109"/>
    </location>
</feature>
<dbReference type="AlphaFoldDB" id="A0A5B9PQP2"/>
<sequence length="274" mass="30925">MNTNAMSIQLQQPERKKPGSVLEVLDAKTQPVKKKAVRYDYWLETHNPLACLAFMLPLLIWYEVSMALEFEAVRSGIDRIVQMVFSPLGQASIVILPLVSVGLFLFLHHRQKQPGQFHLRTVFWMAIESIALATILFLACDILLLYLDNQRPQPLAGLATVFSDSKQYGRLLMCLGTGIHEELVFRLLIFAPLFCWLCRVTQRENVALFLAAILVSCLFAVAHCDAFNPEGSPFQMSTFLFRFLASVFLCVLFRFRGIAIAIGVHAVFDILAIS</sequence>
<feature type="transmembrane region" description="Helical" evidence="1">
    <location>
        <begin position="183"/>
        <end position="199"/>
    </location>
</feature>
<evidence type="ECO:0000313" key="3">
    <source>
        <dbReference type="EMBL" id="QEG24633.1"/>
    </source>
</evidence>
<dbReference type="GO" id="GO:0080120">
    <property type="term" value="P:CAAX-box protein maturation"/>
    <property type="evidence" value="ECO:0007669"/>
    <property type="project" value="UniProtKB-ARBA"/>
</dbReference>
<keyword evidence="3" id="KW-0645">Protease</keyword>
<evidence type="ECO:0000256" key="1">
    <source>
        <dbReference type="SAM" id="Phobius"/>
    </source>
</evidence>
<evidence type="ECO:0000259" key="2">
    <source>
        <dbReference type="Pfam" id="PF02517"/>
    </source>
</evidence>
<keyword evidence="1" id="KW-0472">Membrane</keyword>
<evidence type="ECO:0000313" key="4">
    <source>
        <dbReference type="Proteomes" id="UP000322214"/>
    </source>
</evidence>
<dbReference type="GO" id="GO:0004175">
    <property type="term" value="F:endopeptidase activity"/>
    <property type="evidence" value="ECO:0007669"/>
    <property type="project" value="UniProtKB-ARBA"/>
</dbReference>
<dbReference type="InterPro" id="IPR003675">
    <property type="entry name" value="Rce1/LyrA-like_dom"/>
</dbReference>
<feature type="transmembrane region" description="Helical" evidence="1">
    <location>
        <begin position="49"/>
        <end position="68"/>
    </location>
</feature>
<keyword evidence="1" id="KW-0812">Transmembrane</keyword>
<gene>
    <name evidence="3" type="ORF">MFFC18_45540</name>
</gene>
<dbReference type="Proteomes" id="UP000322214">
    <property type="component" value="Chromosome"/>
</dbReference>
<dbReference type="KEGG" id="mff:MFFC18_45540"/>
<keyword evidence="3" id="KW-0378">Hydrolase</keyword>
<proteinExistence type="predicted"/>
<keyword evidence="4" id="KW-1185">Reference proteome</keyword>